<gene>
    <name evidence="2" type="ORF">H3H45_04070</name>
</gene>
<name>A0A7W4D9B9_9GAMM</name>
<evidence type="ECO:0000313" key="3">
    <source>
        <dbReference type="Proteomes" id="UP000581189"/>
    </source>
</evidence>
<feature type="domain" description="YjiS-like" evidence="1">
    <location>
        <begin position="24"/>
        <end position="62"/>
    </location>
</feature>
<keyword evidence="3" id="KW-1185">Reference proteome</keyword>
<sequence>MRELSDLYVSVREREEQSGRLPLREVASRWQLFCRRLHTRRQLLQLDARQLADIGLTSEQARKEATRPFWQLLR</sequence>
<dbReference type="InterPro" id="IPR009506">
    <property type="entry name" value="YjiS-like"/>
</dbReference>
<evidence type="ECO:0000259" key="1">
    <source>
        <dbReference type="Pfam" id="PF06568"/>
    </source>
</evidence>
<organism evidence="2 3">
    <name type="scientific">Aquipseudomonas guryensis</name>
    <dbReference type="NCBI Taxonomy" id="2759165"/>
    <lineage>
        <taxon>Bacteria</taxon>
        <taxon>Pseudomonadati</taxon>
        <taxon>Pseudomonadota</taxon>
        <taxon>Gammaproteobacteria</taxon>
        <taxon>Pseudomonadales</taxon>
        <taxon>Pseudomonadaceae</taxon>
        <taxon>Aquipseudomonas</taxon>
    </lineage>
</organism>
<dbReference type="RefSeq" id="WP_182832451.1">
    <property type="nucleotide sequence ID" value="NZ_JACJFN010000001.1"/>
</dbReference>
<proteinExistence type="predicted"/>
<dbReference type="Proteomes" id="UP000581189">
    <property type="component" value="Unassembled WGS sequence"/>
</dbReference>
<dbReference type="AlphaFoldDB" id="A0A7W4D9B9"/>
<protein>
    <submittedName>
        <fullName evidence="2">DUF1127 domain-containing protein</fullName>
    </submittedName>
</protein>
<reference evidence="2 3" key="1">
    <citation type="submission" date="2020-08" db="EMBL/GenBank/DDBJ databases">
        <authorList>
            <person name="Kim C.M."/>
        </authorList>
    </citation>
    <scope>NUCLEOTIDE SEQUENCE [LARGE SCALE GENOMIC DNA]</scope>
    <source>
        <strain evidence="2 3">SR9</strain>
    </source>
</reference>
<evidence type="ECO:0000313" key="2">
    <source>
        <dbReference type="EMBL" id="MBB1518401.1"/>
    </source>
</evidence>
<dbReference type="Pfam" id="PF06568">
    <property type="entry name" value="YjiS-like"/>
    <property type="match status" value="1"/>
</dbReference>
<comment type="caution">
    <text evidence="2">The sequence shown here is derived from an EMBL/GenBank/DDBJ whole genome shotgun (WGS) entry which is preliminary data.</text>
</comment>
<accession>A0A7W4D9B9</accession>
<dbReference type="EMBL" id="JACJFN010000001">
    <property type="protein sequence ID" value="MBB1518401.1"/>
    <property type="molecule type" value="Genomic_DNA"/>
</dbReference>